<dbReference type="InterPro" id="IPR027417">
    <property type="entry name" value="P-loop_NTPase"/>
</dbReference>
<organism evidence="9 10">
    <name type="scientific">Clostridium hominis</name>
    <dbReference type="NCBI Taxonomy" id="2763036"/>
    <lineage>
        <taxon>Bacteria</taxon>
        <taxon>Bacillati</taxon>
        <taxon>Bacillota</taxon>
        <taxon>Clostridia</taxon>
        <taxon>Eubacteriales</taxon>
        <taxon>Clostridiaceae</taxon>
        <taxon>Clostridium</taxon>
    </lineage>
</organism>
<dbReference type="Gene3D" id="3.40.50.300">
    <property type="entry name" value="P-loop containing nucleotide triphosphate hydrolases"/>
    <property type="match status" value="1"/>
</dbReference>
<dbReference type="GO" id="GO:0005524">
    <property type="term" value="F:ATP binding"/>
    <property type="evidence" value="ECO:0007669"/>
    <property type="project" value="UniProtKB-KW"/>
</dbReference>
<name>A0ABR7DGB6_9CLOT</name>
<proteinExistence type="inferred from homology"/>
<sequence length="263" mass="29237">MNKPLLELKNISIKYDDKLVVKDISITIQEGEILGIVGESGSGKSTLIKSIIGLLGEGGHIVDGKIIYEGKDITNLNKKELMVIRGQSIGMIFQDCQSSFCPIRTIGNQLYDSMKAHMKVTKKEALERGEEILRELNIKDPKKFLNSYPFELSGGMNQRAGIMMAMASNPKIILADEPTSALDVTVQAKVINELMNLRKKFGTTIIIVSHNMGVISLMSDNALVMKDGECVEYNLTKKIFNSPSRQYTKELINAMPKLKKEII</sequence>
<dbReference type="PANTHER" id="PTHR43297:SF2">
    <property type="entry name" value="DIPEPTIDE TRANSPORT ATP-BINDING PROTEIN DPPD"/>
    <property type="match status" value="1"/>
</dbReference>
<dbReference type="SUPFAM" id="SSF52540">
    <property type="entry name" value="P-loop containing nucleoside triphosphate hydrolases"/>
    <property type="match status" value="1"/>
</dbReference>
<keyword evidence="5" id="KW-0547">Nucleotide-binding</keyword>
<evidence type="ECO:0000256" key="2">
    <source>
        <dbReference type="ARBA" id="ARBA00005417"/>
    </source>
</evidence>
<dbReference type="InterPro" id="IPR003593">
    <property type="entry name" value="AAA+_ATPase"/>
</dbReference>
<dbReference type="InterPro" id="IPR003439">
    <property type="entry name" value="ABC_transporter-like_ATP-bd"/>
</dbReference>
<dbReference type="PROSITE" id="PS50893">
    <property type="entry name" value="ABC_TRANSPORTER_2"/>
    <property type="match status" value="1"/>
</dbReference>
<evidence type="ECO:0000256" key="7">
    <source>
        <dbReference type="ARBA" id="ARBA00023136"/>
    </source>
</evidence>
<comment type="similarity">
    <text evidence="2">Belongs to the ABC transporter superfamily.</text>
</comment>
<dbReference type="Pfam" id="PF00005">
    <property type="entry name" value="ABC_tran"/>
    <property type="match status" value="1"/>
</dbReference>
<evidence type="ECO:0000256" key="1">
    <source>
        <dbReference type="ARBA" id="ARBA00004202"/>
    </source>
</evidence>
<dbReference type="RefSeq" id="WP_032118330.1">
    <property type="nucleotide sequence ID" value="NZ_JACOOO010000038.1"/>
</dbReference>
<protein>
    <submittedName>
        <fullName evidence="9">ABC transporter ATP-binding protein</fullName>
    </submittedName>
</protein>
<keyword evidence="6 9" id="KW-0067">ATP-binding</keyword>
<dbReference type="InterPro" id="IPR050388">
    <property type="entry name" value="ABC_Ni/Peptide_Import"/>
</dbReference>
<keyword evidence="10" id="KW-1185">Reference proteome</keyword>
<keyword evidence="3" id="KW-0813">Transport</keyword>
<evidence type="ECO:0000256" key="5">
    <source>
        <dbReference type="ARBA" id="ARBA00022741"/>
    </source>
</evidence>
<keyword evidence="7" id="KW-0472">Membrane</keyword>
<dbReference type="SMART" id="SM00382">
    <property type="entry name" value="AAA"/>
    <property type="match status" value="1"/>
</dbReference>
<dbReference type="CDD" id="cd03257">
    <property type="entry name" value="ABC_NikE_OppD_transporters"/>
    <property type="match status" value="1"/>
</dbReference>
<dbReference type="Proteomes" id="UP000596929">
    <property type="component" value="Unassembled WGS sequence"/>
</dbReference>
<evidence type="ECO:0000313" key="10">
    <source>
        <dbReference type="Proteomes" id="UP000596929"/>
    </source>
</evidence>
<gene>
    <name evidence="9" type="ORF">H8S20_16425</name>
</gene>
<feature type="domain" description="ABC transporter" evidence="8">
    <location>
        <begin position="6"/>
        <end position="252"/>
    </location>
</feature>
<evidence type="ECO:0000256" key="3">
    <source>
        <dbReference type="ARBA" id="ARBA00022448"/>
    </source>
</evidence>
<accession>A0ABR7DGB6</accession>
<dbReference type="EMBL" id="JACOOO010000038">
    <property type="protein sequence ID" value="MBC5630446.1"/>
    <property type="molecule type" value="Genomic_DNA"/>
</dbReference>
<comment type="subcellular location">
    <subcellularLocation>
        <location evidence="1">Cell membrane</location>
        <topology evidence="1">Peripheral membrane protein</topology>
    </subcellularLocation>
</comment>
<keyword evidence="4" id="KW-1003">Cell membrane</keyword>
<evidence type="ECO:0000313" key="9">
    <source>
        <dbReference type="EMBL" id="MBC5630446.1"/>
    </source>
</evidence>
<dbReference type="PANTHER" id="PTHR43297">
    <property type="entry name" value="OLIGOPEPTIDE TRANSPORT ATP-BINDING PROTEIN APPD"/>
    <property type="match status" value="1"/>
</dbReference>
<reference evidence="9 10" key="1">
    <citation type="submission" date="2020-08" db="EMBL/GenBank/DDBJ databases">
        <title>Genome public.</title>
        <authorList>
            <person name="Liu C."/>
            <person name="Sun Q."/>
        </authorList>
    </citation>
    <scope>NUCLEOTIDE SEQUENCE [LARGE SCALE GENOMIC DNA]</scope>
    <source>
        <strain evidence="9 10">NSJ-6</strain>
    </source>
</reference>
<evidence type="ECO:0000256" key="6">
    <source>
        <dbReference type="ARBA" id="ARBA00022840"/>
    </source>
</evidence>
<comment type="caution">
    <text evidence="9">The sequence shown here is derived from an EMBL/GenBank/DDBJ whole genome shotgun (WGS) entry which is preliminary data.</text>
</comment>
<evidence type="ECO:0000259" key="8">
    <source>
        <dbReference type="PROSITE" id="PS50893"/>
    </source>
</evidence>
<evidence type="ECO:0000256" key="4">
    <source>
        <dbReference type="ARBA" id="ARBA00022475"/>
    </source>
</evidence>